<feature type="domain" description="Transposable element P transposase-like RNase H" evidence="1">
    <location>
        <begin position="140"/>
        <end position="271"/>
    </location>
</feature>
<dbReference type="InterPro" id="IPR048366">
    <property type="entry name" value="TNP-like_GBD"/>
</dbReference>
<feature type="non-terminal residue" evidence="4">
    <location>
        <position position="1"/>
    </location>
</feature>
<evidence type="ECO:0000259" key="2">
    <source>
        <dbReference type="Pfam" id="PF21788"/>
    </source>
</evidence>
<dbReference type="Pfam" id="PF21787">
    <property type="entry name" value="TNP-like_RNaseH_N"/>
    <property type="match status" value="1"/>
</dbReference>
<dbReference type="InterPro" id="IPR048365">
    <property type="entry name" value="TNP-like_RNaseH_N"/>
</dbReference>
<proteinExistence type="predicted"/>
<dbReference type="Pfam" id="PF21789">
    <property type="entry name" value="TNP-like_RNaseH_C"/>
    <property type="match status" value="1"/>
</dbReference>
<keyword evidence="5" id="KW-1185">Reference proteome</keyword>
<protein>
    <recommendedName>
        <fullName evidence="6">THAP-type domain-containing protein</fullName>
    </recommendedName>
</protein>
<evidence type="ECO:0000259" key="3">
    <source>
        <dbReference type="Pfam" id="PF21789"/>
    </source>
</evidence>
<gene>
    <name evidence="4" type="ORF">CALMAC_LOCUS7291</name>
</gene>
<organism evidence="4 5">
    <name type="scientific">Callosobruchus maculatus</name>
    <name type="common">Southern cowpea weevil</name>
    <name type="synonym">Pulse bruchid</name>
    <dbReference type="NCBI Taxonomy" id="64391"/>
    <lineage>
        <taxon>Eukaryota</taxon>
        <taxon>Metazoa</taxon>
        <taxon>Ecdysozoa</taxon>
        <taxon>Arthropoda</taxon>
        <taxon>Hexapoda</taxon>
        <taxon>Insecta</taxon>
        <taxon>Pterygota</taxon>
        <taxon>Neoptera</taxon>
        <taxon>Endopterygota</taxon>
        <taxon>Coleoptera</taxon>
        <taxon>Polyphaga</taxon>
        <taxon>Cucujiformia</taxon>
        <taxon>Chrysomeloidea</taxon>
        <taxon>Chrysomelidae</taxon>
        <taxon>Bruchinae</taxon>
        <taxon>Bruchini</taxon>
        <taxon>Callosobruchus</taxon>
    </lineage>
</organism>
<sequence>GVSKRNSVLGLANVNRSNQLSPQAKQFYSTLRKWSVKMGRMQQSMTKYKERLKVAEKISSSNKFENLLRYVNQPTYNFILCQVRNQHAKTRARRYTIKEKILALSLYKNSGKGYRLLSQIFALASPRTLSSLLQRIPFFPGINKHIFANMRGDIENMRTPQDKVCILMFDEIHLQTNLTYERKQDEILGLEDHGDDKKANLADYANVFMVRGVNRQWRQPITFTFSKGPIKAHKLKDMIKKVIIGCQEVGLEVIATVCDQGTNNQSAINLLLKETEENYSRAGTENRNFGFVINGQEIVPLYDVPHLFKGLRNNLLTKNLHFKLEGENKVAKWVHLQQFHELDASDPSLSMCSKLTDAHINPSKINKMKVKVCTQVFSHSVGSLLKRIAQWDIKDNNKLPPEAADTADLLLFMDKLFDSFNILRISKPQAKPLKCPVTRKSPHEEFWLIAISIVESMRFFCPQKRKLILVPTLRNLKYTIKGFLYLKRKLLLEKKFKFILTGAFNQDPLENFFSYIRSHGVRCTNPDVSHFVSSFKSLVINNCMSTHSPGSNCQKDITVRNLDTLHNFLTCKTIHASQITCSDTPQVPRQIVSQSRTKVSRCTIVYISGAILKILMRSKTVRNCEECRNHLAVRHQTPRDDDFIEARQYEQGHLSRPGDCLTFLITYSINILFYLTPLVCHYRNISKSLQNRLQSELNFNIMNRPSHNLGTNLCQVIIRCSLFWWCKQVNKITNGTDTKFIRYLSRNPLKDTIDPIKLQAYEKYKMLKKRIPQGQKDNILCNTIFLFSIPLAIL</sequence>
<dbReference type="Pfam" id="PF21788">
    <property type="entry name" value="TNP-like_GBD"/>
    <property type="match status" value="1"/>
</dbReference>
<evidence type="ECO:0008006" key="6">
    <source>
        <dbReference type="Google" id="ProtNLM"/>
    </source>
</evidence>
<dbReference type="EMBL" id="CAACVG010007264">
    <property type="protein sequence ID" value="VEN44542.1"/>
    <property type="molecule type" value="Genomic_DNA"/>
</dbReference>
<dbReference type="InterPro" id="IPR048367">
    <property type="entry name" value="TNP-like_RNaseH_C"/>
</dbReference>
<accession>A0A653C9E5</accession>
<evidence type="ECO:0000313" key="4">
    <source>
        <dbReference type="EMBL" id="VEN44542.1"/>
    </source>
</evidence>
<dbReference type="AlphaFoldDB" id="A0A653C9E5"/>
<dbReference type="Proteomes" id="UP000410492">
    <property type="component" value="Unassembled WGS sequence"/>
</dbReference>
<dbReference type="OrthoDB" id="6763795at2759"/>
<name>A0A653C9E5_CALMS</name>
<reference evidence="4 5" key="1">
    <citation type="submission" date="2019-01" db="EMBL/GenBank/DDBJ databases">
        <authorList>
            <person name="Sayadi A."/>
        </authorList>
    </citation>
    <scope>NUCLEOTIDE SEQUENCE [LARGE SCALE GENOMIC DNA]</scope>
</reference>
<evidence type="ECO:0000259" key="1">
    <source>
        <dbReference type="Pfam" id="PF21787"/>
    </source>
</evidence>
<feature type="domain" description="Transposable element P transposase-like GTP-binding insertion" evidence="2">
    <location>
        <begin position="306"/>
        <end position="424"/>
    </location>
</feature>
<feature type="domain" description="Transposable element P transposase-like RNase H C-terminal" evidence="3">
    <location>
        <begin position="503"/>
        <end position="536"/>
    </location>
</feature>
<evidence type="ECO:0000313" key="5">
    <source>
        <dbReference type="Proteomes" id="UP000410492"/>
    </source>
</evidence>